<evidence type="ECO:0000313" key="2">
    <source>
        <dbReference type="Proteomes" id="UP000023795"/>
    </source>
</evidence>
<evidence type="ECO:0000313" key="1">
    <source>
        <dbReference type="EMBL" id="ELA09234.1"/>
    </source>
</evidence>
<dbReference type="Proteomes" id="UP000023795">
    <property type="component" value="Unassembled WGS sequence"/>
</dbReference>
<protein>
    <submittedName>
        <fullName evidence="1">Uncharacterized protein</fullName>
    </submittedName>
</protein>
<proteinExistence type="predicted"/>
<dbReference type="AlphaFoldDB" id="L2F837"/>
<dbReference type="eggNOG" id="COG0451">
    <property type="taxonomic scope" value="Bacteria"/>
</dbReference>
<comment type="caution">
    <text evidence="1">The sequence shown here is derived from an EMBL/GenBank/DDBJ whole genome shotgun (WGS) entry which is preliminary data.</text>
</comment>
<dbReference type="InterPro" id="IPR036291">
    <property type="entry name" value="NAD(P)-bd_dom_sf"/>
</dbReference>
<sequence>MLKKHKNLTIDKIMMNILIIGAGKLGVLLVNALKDQHNITLVSRSQKNIDGVHEIVKNAQDLTAADFNVMFDVVFVIISPDVSTIADYYRTYVATAEPICNSIRHAQNGKYPNLFYISSVRVYADSPNDIITSNTVPMPTDEFARLIYAGELIYQGLLGDRVSVVRLTGLTDFCPLTKLHKNDWLAKRAISATHVNELHWLNLVHRKFVVCQLIGLLNHLDNLKSVYLFNQLSSLRHELYNQIRAVKKHKPLTISHLTDNPANLTVTGKRIVVTDCCDDPIF</sequence>
<dbReference type="SUPFAM" id="SSF51735">
    <property type="entry name" value="NAD(P)-binding Rossmann-fold domains"/>
    <property type="match status" value="1"/>
</dbReference>
<gene>
    <name evidence="1" type="ORF">MOMA_02475</name>
</gene>
<dbReference type="STRING" id="1230338.MOMA_02475"/>
<dbReference type="Gene3D" id="3.40.50.720">
    <property type="entry name" value="NAD(P)-binding Rossmann-like Domain"/>
    <property type="match status" value="1"/>
</dbReference>
<keyword evidence="2" id="KW-1185">Reference proteome</keyword>
<name>L2F837_9GAMM</name>
<dbReference type="PATRIC" id="fig|1230338.3.peg.540"/>
<accession>L2F837</accession>
<dbReference type="EMBL" id="ANIN01000001">
    <property type="protein sequence ID" value="ELA09234.1"/>
    <property type="molecule type" value="Genomic_DNA"/>
</dbReference>
<reference evidence="1 2" key="1">
    <citation type="journal article" date="2013" name="Genome Announc.">
        <title>Genome Sequence of Moraxella macacae 0408225, a Novel Bacterial Species Isolated from a Cynomolgus Macaque with Epistaxis.</title>
        <authorList>
            <person name="Ladner J.T."/>
            <person name="Whitehouse C.A."/>
            <person name="Koroleva G.I."/>
            <person name="Palacios G.F."/>
        </authorList>
    </citation>
    <scope>NUCLEOTIDE SEQUENCE [LARGE SCALE GENOMIC DNA]</scope>
    <source>
        <strain evidence="1 2">0408225</strain>
    </source>
</reference>
<organism evidence="1 2">
    <name type="scientific">Moraxella macacae 0408225</name>
    <dbReference type="NCBI Taxonomy" id="1230338"/>
    <lineage>
        <taxon>Bacteria</taxon>
        <taxon>Pseudomonadati</taxon>
        <taxon>Pseudomonadota</taxon>
        <taxon>Gammaproteobacteria</taxon>
        <taxon>Moraxellales</taxon>
        <taxon>Moraxellaceae</taxon>
        <taxon>Moraxella</taxon>
    </lineage>
</organism>